<keyword evidence="3" id="KW-1185">Reference proteome</keyword>
<dbReference type="InterPro" id="IPR011037">
    <property type="entry name" value="Pyrv_Knase-like_insert_dom_sf"/>
</dbReference>
<evidence type="ECO:0000259" key="1">
    <source>
        <dbReference type="PROSITE" id="PS51340"/>
    </source>
</evidence>
<dbReference type="GO" id="GO:0030151">
    <property type="term" value="F:molybdenum ion binding"/>
    <property type="evidence" value="ECO:0007669"/>
    <property type="project" value="InterPro"/>
</dbReference>
<dbReference type="GO" id="GO:0003824">
    <property type="term" value="F:catalytic activity"/>
    <property type="evidence" value="ECO:0007669"/>
    <property type="project" value="InterPro"/>
</dbReference>
<sequence>MEVTGLTVYPIKSTRAIPLERAHVTLRGFEHDRRWLLTDENGKFITQRQYPVLATVVTSIVDGGLQITRPEAESLRVSTPSAGAYSSTVTVWKDDCHALDAGDDAAQWFSDFLNMKCRLFYQPEQSIRSTDARYSKPEDHTSFADGFPFLLTNEASLADLNQRLTDTVSMSRFRPNIVVSGQQPYEEDTWSVIKIGDITFRVAKPCSRCVMTTVNPETGEKEGREPLFTLAQYRRTEMGVIFGQNLIPDQAGIIRVGDKVTILE</sequence>
<organism evidence="2 3">
    <name type="scientific">Endozoicomonas elysicola</name>
    <dbReference type="NCBI Taxonomy" id="305900"/>
    <lineage>
        <taxon>Bacteria</taxon>
        <taxon>Pseudomonadati</taxon>
        <taxon>Pseudomonadota</taxon>
        <taxon>Gammaproteobacteria</taxon>
        <taxon>Oceanospirillales</taxon>
        <taxon>Endozoicomonadaceae</taxon>
        <taxon>Endozoicomonas</taxon>
    </lineage>
</organism>
<dbReference type="InterPro" id="IPR005302">
    <property type="entry name" value="MoCF_Sase_C"/>
</dbReference>
<dbReference type="EMBL" id="JOJP01000001">
    <property type="protein sequence ID" value="KEI71776.1"/>
    <property type="molecule type" value="Genomic_DNA"/>
</dbReference>
<dbReference type="PROSITE" id="PS51340">
    <property type="entry name" value="MOSC"/>
    <property type="match status" value="1"/>
</dbReference>
<dbReference type="Pfam" id="PF03473">
    <property type="entry name" value="MOSC"/>
    <property type="match status" value="1"/>
</dbReference>
<dbReference type="SUPFAM" id="SSF50800">
    <property type="entry name" value="PK beta-barrel domain-like"/>
    <property type="match status" value="1"/>
</dbReference>
<dbReference type="STRING" id="305900.GV64_14440"/>
<dbReference type="InterPro" id="IPR005303">
    <property type="entry name" value="MOCOS_middle"/>
</dbReference>
<feature type="domain" description="MOSC" evidence="1">
    <location>
        <begin position="122"/>
        <end position="263"/>
    </location>
</feature>
<dbReference type="GO" id="GO:0030170">
    <property type="term" value="F:pyridoxal phosphate binding"/>
    <property type="evidence" value="ECO:0007669"/>
    <property type="project" value="InterPro"/>
</dbReference>
<dbReference type="PANTHER" id="PTHR14237:SF19">
    <property type="entry name" value="MITOCHONDRIAL AMIDOXIME REDUCING COMPONENT 1"/>
    <property type="match status" value="1"/>
</dbReference>
<accession>A0A081KCA0</accession>
<name>A0A081KCA0_9GAMM</name>
<dbReference type="PANTHER" id="PTHR14237">
    <property type="entry name" value="MOLYBDOPTERIN COFACTOR SULFURASE MOSC"/>
    <property type="match status" value="1"/>
</dbReference>
<gene>
    <name evidence="2" type="ORF">GV64_14440</name>
</gene>
<dbReference type="Pfam" id="PF03476">
    <property type="entry name" value="MOSC_N"/>
    <property type="match status" value="1"/>
</dbReference>
<proteinExistence type="predicted"/>
<reference evidence="2 3" key="1">
    <citation type="submission" date="2014-06" db="EMBL/GenBank/DDBJ databases">
        <title>Whole Genome Sequences of Three Symbiotic Endozoicomonas Bacteria.</title>
        <authorList>
            <person name="Neave M.J."/>
            <person name="Apprill A."/>
            <person name="Voolstra C.R."/>
        </authorList>
    </citation>
    <scope>NUCLEOTIDE SEQUENCE [LARGE SCALE GENOMIC DNA]</scope>
    <source>
        <strain evidence="2 3">DSM 22380</strain>
    </source>
</reference>
<evidence type="ECO:0000313" key="3">
    <source>
        <dbReference type="Proteomes" id="UP000027997"/>
    </source>
</evidence>
<dbReference type="eggNOG" id="COG3217">
    <property type="taxonomic scope" value="Bacteria"/>
</dbReference>
<evidence type="ECO:0000313" key="2">
    <source>
        <dbReference type="EMBL" id="KEI71776.1"/>
    </source>
</evidence>
<protein>
    <recommendedName>
        <fullName evidence="1">MOSC domain-containing protein</fullName>
    </recommendedName>
</protein>
<dbReference type="SUPFAM" id="SSF141673">
    <property type="entry name" value="MOSC N-terminal domain-like"/>
    <property type="match status" value="1"/>
</dbReference>
<comment type="caution">
    <text evidence="2">The sequence shown here is derived from an EMBL/GenBank/DDBJ whole genome shotgun (WGS) entry which is preliminary data.</text>
</comment>
<dbReference type="AlphaFoldDB" id="A0A081KCA0"/>
<dbReference type="Proteomes" id="UP000027997">
    <property type="component" value="Unassembled WGS sequence"/>
</dbReference>